<protein>
    <submittedName>
        <fullName evidence="7">Lipopolysaccharide biosynthesis protein</fullName>
    </submittedName>
</protein>
<evidence type="ECO:0000256" key="3">
    <source>
        <dbReference type="ARBA" id="ARBA00022692"/>
    </source>
</evidence>
<dbReference type="Proteomes" id="UP001221208">
    <property type="component" value="Unassembled WGS sequence"/>
</dbReference>
<sequence>MRFLRTGAIYAAANIASAAVPFLLLPLLTRVLSPLEYGLVVSFSLLVTLCMTVAGLNAHAALGVLWFKQPAEQMPAFSATALALAAASTLLVAALVGGVLALFPALGSGVSAGWGMAAAVTAGAGVLLQCRLVLWQSQHKALHNAVLQVLASLINVTFSLVAVLLLGLGDNGRNGAIALTAVLMAALSVGLFLRSGELRWAPDRAQLKTLVLFGLPLILHSLAGVLLGTADRWTVALKLGPQALGVYGAGAQLGMVMAILADAFVKAYGPWLYAKLASGKAADQHCAVGAIYTAMPAFVAIAAAVGLFLHLASGTLLGPQYQAATAVLPWFMLGGAFSGVYLCTSVLFFFSGRTGLLAATTLSAATCGAASTWLLVTALGSTGAAAGYALTQGLLALFTSAVAFRSFDLPWREPGKALSAWRRNAFAAGHSPSI</sequence>
<feature type="transmembrane region" description="Helical" evidence="6">
    <location>
        <begin position="112"/>
        <end position="134"/>
    </location>
</feature>
<feature type="transmembrane region" description="Helical" evidence="6">
    <location>
        <begin position="385"/>
        <end position="404"/>
    </location>
</feature>
<comment type="caution">
    <text evidence="7">The sequence shown here is derived from an EMBL/GenBank/DDBJ whole genome shotgun (WGS) entry which is preliminary data.</text>
</comment>
<feature type="transmembrane region" description="Helical" evidence="6">
    <location>
        <begin position="286"/>
        <end position="310"/>
    </location>
</feature>
<feature type="transmembrane region" description="Helical" evidence="6">
    <location>
        <begin position="40"/>
        <end position="67"/>
    </location>
</feature>
<evidence type="ECO:0000256" key="6">
    <source>
        <dbReference type="SAM" id="Phobius"/>
    </source>
</evidence>
<dbReference type="Pfam" id="PF01943">
    <property type="entry name" value="Polysacc_synt"/>
    <property type="match status" value="1"/>
</dbReference>
<keyword evidence="4 6" id="KW-1133">Transmembrane helix</keyword>
<evidence type="ECO:0000256" key="2">
    <source>
        <dbReference type="ARBA" id="ARBA00022475"/>
    </source>
</evidence>
<name>A0ABT5K1X5_9BURK</name>
<feature type="transmembrane region" description="Helical" evidence="6">
    <location>
        <begin position="246"/>
        <end position="265"/>
    </location>
</feature>
<evidence type="ECO:0000256" key="1">
    <source>
        <dbReference type="ARBA" id="ARBA00004651"/>
    </source>
</evidence>
<feature type="transmembrane region" description="Helical" evidence="6">
    <location>
        <begin position="357"/>
        <end position="379"/>
    </location>
</feature>
<feature type="transmembrane region" description="Helical" evidence="6">
    <location>
        <begin position="205"/>
        <end position="226"/>
    </location>
</feature>
<dbReference type="InterPro" id="IPR050833">
    <property type="entry name" value="Poly_Biosynth_Transport"/>
</dbReference>
<evidence type="ECO:0000313" key="7">
    <source>
        <dbReference type="EMBL" id="MDC8758879.1"/>
    </source>
</evidence>
<dbReference type="EMBL" id="JAQQXR010000005">
    <property type="protein sequence ID" value="MDC8758879.1"/>
    <property type="molecule type" value="Genomic_DNA"/>
</dbReference>
<evidence type="ECO:0000256" key="4">
    <source>
        <dbReference type="ARBA" id="ARBA00022989"/>
    </source>
</evidence>
<reference evidence="7 8" key="1">
    <citation type="submission" date="2022-10" db="EMBL/GenBank/DDBJ databases">
        <title>Janthinobacterium sp. hw3 Genome sequencing.</title>
        <authorList>
            <person name="Park S."/>
        </authorList>
    </citation>
    <scope>NUCLEOTIDE SEQUENCE [LARGE SCALE GENOMIC DNA]</scope>
    <source>
        <strain evidence="8">hw3</strain>
    </source>
</reference>
<keyword evidence="2" id="KW-1003">Cell membrane</keyword>
<dbReference type="PANTHER" id="PTHR30250:SF11">
    <property type="entry name" value="O-ANTIGEN TRANSPORTER-RELATED"/>
    <property type="match status" value="1"/>
</dbReference>
<accession>A0ABT5K1X5</accession>
<dbReference type="RefSeq" id="WP_273671717.1">
    <property type="nucleotide sequence ID" value="NZ_JAQQXR010000005.1"/>
</dbReference>
<comment type="subcellular location">
    <subcellularLocation>
        <location evidence="1">Cell membrane</location>
        <topology evidence="1">Multi-pass membrane protein</topology>
    </subcellularLocation>
</comment>
<feature type="transmembrane region" description="Helical" evidence="6">
    <location>
        <begin position="175"/>
        <end position="193"/>
    </location>
</feature>
<dbReference type="InterPro" id="IPR002797">
    <property type="entry name" value="Polysacc_synth"/>
</dbReference>
<keyword evidence="3 6" id="KW-0812">Transmembrane</keyword>
<keyword evidence="8" id="KW-1185">Reference proteome</keyword>
<evidence type="ECO:0000313" key="8">
    <source>
        <dbReference type="Proteomes" id="UP001221208"/>
    </source>
</evidence>
<feature type="transmembrane region" description="Helical" evidence="6">
    <location>
        <begin position="330"/>
        <end position="350"/>
    </location>
</feature>
<dbReference type="PANTHER" id="PTHR30250">
    <property type="entry name" value="PST FAMILY PREDICTED COLANIC ACID TRANSPORTER"/>
    <property type="match status" value="1"/>
</dbReference>
<gene>
    <name evidence="7" type="ORF">OIK44_14955</name>
</gene>
<evidence type="ECO:0000256" key="5">
    <source>
        <dbReference type="ARBA" id="ARBA00023136"/>
    </source>
</evidence>
<keyword evidence="5 6" id="KW-0472">Membrane</keyword>
<proteinExistence type="predicted"/>
<feature type="transmembrane region" description="Helical" evidence="6">
    <location>
        <begin position="146"/>
        <end position="169"/>
    </location>
</feature>
<feature type="transmembrane region" description="Helical" evidence="6">
    <location>
        <begin position="79"/>
        <end position="106"/>
    </location>
</feature>
<feature type="transmembrane region" description="Helical" evidence="6">
    <location>
        <begin position="7"/>
        <end position="28"/>
    </location>
</feature>
<organism evidence="7 8">
    <name type="scientific">Janthinobacterium fluminis</name>
    <dbReference type="NCBI Taxonomy" id="2987524"/>
    <lineage>
        <taxon>Bacteria</taxon>
        <taxon>Pseudomonadati</taxon>
        <taxon>Pseudomonadota</taxon>
        <taxon>Betaproteobacteria</taxon>
        <taxon>Burkholderiales</taxon>
        <taxon>Oxalobacteraceae</taxon>
        <taxon>Janthinobacterium</taxon>
    </lineage>
</organism>